<sequence length="49" mass="5090">MLSYLAENSFLPSAGLPLGLVECLLGGKEKVDGNSPTLHISQAISSYAP</sequence>
<dbReference type="EMBL" id="AJWY01005651">
    <property type="protein sequence ID" value="EKC69049.1"/>
    <property type="molecule type" value="Genomic_DNA"/>
</dbReference>
<gene>
    <name evidence="1" type="ORF">LEA_08491</name>
</gene>
<organism evidence="1">
    <name type="scientific">human gut metagenome</name>
    <dbReference type="NCBI Taxonomy" id="408170"/>
    <lineage>
        <taxon>unclassified sequences</taxon>
        <taxon>metagenomes</taxon>
        <taxon>organismal metagenomes</taxon>
    </lineage>
</organism>
<name>K1TN90_9ZZZZ</name>
<comment type="caution">
    <text evidence="1">The sequence shown here is derived from an EMBL/GenBank/DDBJ whole genome shotgun (WGS) entry which is preliminary data.</text>
</comment>
<feature type="non-terminal residue" evidence="1">
    <location>
        <position position="49"/>
    </location>
</feature>
<evidence type="ECO:0000313" key="1">
    <source>
        <dbReference type="EMBL" id="EKC69049.1"/>
    </source>
</evidence>
<protein>
    <submittedName>
        <fullName evidence="1">Uncharacterized protein</fullName>
    </submittedName>
</protein>
<dbReference type="AlphaFoldDB" id="K1TN90"/>
<proteinExistence type="predicted"/>
<reference evidence="1" key="1">
    <citation type="journal article" date="2013" name="Environ. Microbiol.">
        <title>Microbiota from the distal guts of lean and obese adolescents exhibit partial functional redundancy besides clear differences in community structure.</title>
        <authorList>
            <person name="Ferrer M."/>
            <person name="Ruiz A."/>
            <person name="Lanza F."/>
            <person name="Haange S.B."/>
            <person name="Oberbach A."/>
            <person name="Till H."/>
            <person name="Bargiela R."/>
            <person name="Campoy C."/>
            <person name="Segura M.T."/>
            <person name="Richter M."/>
            <person name="von Bergen M."/>
            <person name="Seifert J."/>
            <person name="Suarez A."/>
        </authorList>
    </citation>
    <scope>NUCLEOTIDE SEQUENCE</scope>
</reference>
<accession>K1TN90</accession>